<dbReference type="InterPro" id="IPR037912">
    <property type="entry name" value="MCRS1"/>
</dbReference>
<dbReference type="GeneID" id="9686309"/>
<sequence>MTDAAAAVASTAAPAPAAAPAANDAAPAPVLGAKLDDFPVGDDFLLREAVEAGAALGAIARGILPFSRPYTREEITARWRALLYDPNVARPAAKRMARYIVDASPKVAPLPVGPDFARAFAARKKKAAAAAAAAEAEAESVPADGGGGDAMAMNGEDGGGNGDDDVDEHLGYIGLDAPPSFAEAEACVLDLPALPAFAQVDADERKRAKTALARALHKIRKLEASAQAATARAATAKGALGVLQGANATFLLTKRETIIGRSTDDQKVDVDLAEEGNASKVSRQQAFIRLRYNGEFVLRNVGRRPVWVNATGVESGHRCALAPHSLIEVGGMRLLFLPNPTLVRKQEPEPVAFL</sequence>
<dbReference type="RefSeq" id="XP_003061125.1">
    <property type="nucleotide sequence ID" value="XM_003061079.1"/>
</dbReference>
<dbReference type="Pfam" id="PF13325">
    <property type="entry name" value="MCRS_N"/>
    <property type="match status" value="1"/>
</dbReference>
<dbReference type="Gene3D" id="2.60.200.20">
    <property type="match status" value="1"/>
</dbReference>
<name>C1MYZ5_MICPC</name>
<keyword evidence="4" id="KW-1185">Reference proteome</keyword>
<dbReference type="InterPro" id="IPR008984">
    <property type="entry name" value="SMAD_FHA_dom_sf"/>
</dbReference>
<dbReference type="GO" id="GO:0031011">
    <property type="term" value="C:Ino80 complex"/>
    <property type="evidence" value="ECO:0007669"/>
    <property type="project" value="InterPro"/>
</dbReference>
<dbReference type="SUPFAM" id="SSF49879">
    <property type="entry name" value="SMAD/FHA domain"/>
    <property type="match status" value="1"/>
</dbReference>
<evidence type="ECO:0000313" key="3">
    <source>
        <dbReference type="EMBL" id="EEH54775.1"/>
    </source>
</evidence>
<dbReference type="InterPro" id="IPR000253">
    <property type="entry name" value="FHA_dom"/>
</dbReference>
<dbReference type="Pfam" id="PF00498">
    <property type="entry name" value="FHA"/>
    <property type="match status" value="1"/>
</dbReference>
<organism evidence="4">
    <name type="scientific">Micromonas pusilla (strain CCMP1545)</name>
    <name type="common">Picoplanktonic green alga</name>
    <dbReference type="NCBI Taxonomy" id="564608"/>
    <lineage>
        <taxon>Eukaryota</taxon>
        <taxon>Viridiplantae</taxon>
        <taxon>Chlorophyta</taxon>
        <taxon>Mamiellophyceae</taxon>
        <taxon>Mamiellales</taxon>
        <taxon>Mamiellaceae</taxon>
        <taxon>Micromonas</taxon>
    </lineage>
</organism>
<evidence type="ECO:0000313" key="4">
    <source>
        <dbReference type="Proteomes" id="UP000001876"/>
    </source>
</evidence>
<dbReference type="PROSITE" id="PS50006">
    <property type="entry name" value="FHA_DOMAIN"/>
    <property type="match status" value="1"/>
</dbReference>
<protein>
    <submittedName>
        <fullName evidence="3">Predicted protein</fullName>
    </submittedName>
</protein>
<dbReference type="GO" id="GO:0071339">
    <property type="term" value="C:MLL1 complex"/>
    <property type="evidence" value="ECO:0007669"/>
    <property type="project" value="InterPro"/>
</dbReference>
<gene>
    <name evidence="3" type="ORF">MICPUCDRAFT_60545</name>
</gene>
<feature type="coiled-coil region" evidence="1">
    <location>
        <begin position="205"/>
        <end position="232"/>
    </location>
</feature>
<keyword evidence="1" id="KW-0175">Coiled coil</keyword>
<dbReference type="OrthoDB" id="10262769at2759"/>
<dbReference type="eggNOG" id="KOG2293">
    <property type="taxonomic scope" value="Eukaryota"/>
</dbReference>
<evidence type="ECO:0000259" key="2">
    <source>
        <dbReference type="PROSITE" id="PS50006"/>
    </source>
</evidence>
<proteinExistence type="predicted"/>
<dbReference type="STRING" id="564608.C1MYZ5"/>
<dbReference type="PANTHER" id="PTHR13233:SF0">
    <property type="entry name" value="MICROSPHERULE PROTEIN 1"/>
    <property type="match status" value="1"/>
</dbReference>
<dbReference type="AlphaFoldDB" id="C1MYZ5"/>
<dbReference type="Proteomes" id="UP000001876">
    <property type="component" value="Unassembled WGS sequence"/>
</dbReference>
<evidence type="ECO:0000256" key="1">
    <source>
        <dbReference type="SAM" id="Coils"/>
    </source>
</evidence>
<dbReference type="GO" id="GO:0002151">
    <property type="term" value="F:G-quadruplex RNA binding"/>
    <property type="evidence" value="ECO:0007669"/>
    <property type="project" value="InterPro"/>
</dbReference>
<accession>C1MYZ5</accession>
<dbReference type="GO" id="GO:0044545">
    <property type="term" value="C:NSL complex"/>
    <property type="evidence" value="ECO:0007669"/>
    <property type="project" value="TreeGrafter"/>
</dbReference>
<feature type="domain" description="FHA" evidence="2">
    <location>
        <begin position="257"/>
        <end position="313"/>
    </location>
</feature>
<dbReference type="EMBL" id="GG663743">
    <property type="protein sequence ID" value="EEH54775.1"/>
    <property type="molecule type" value="Genomic_DNA"/>
</dbReference>
<dbReference type="InterPro" id="IPR025999">
    <property type="entry name" value="MCRS_N"/>
</dbReference>
<reference evidence="3 4" key="1">
    <citation type="journal article" date="2009" name="Science">
        <title>Green evolution and dynamic adaptations revealed by genomes of the marine picoeukaryotes Micromonas.</title>
        <authorList>
            <person name="Worden A.Z."/>
            <person name="Lee J.H."/>
            <person name="Mock T."/>
            <person name="Rouze P."/>
            <person name="Simmons M.P."/>
            <person name="Aerts A.L."/>
            <person name="Allen A.E."/>
            <person name="Cuvelier M.L."/>
            <person name="Derelle E."/>
            <person name="Everett M.V."/>
            <person name="Foulon E."/>
            <person name="Grimwood J."/>
            <person name="Gundlach H."/>
            <person name="Henrissat B."/>
            <person name="Napoli C."/>
            <person name="McDonald S.M."/>
            <person name="Parker M.S."/>
            <person name="Rombauts S."/>
            <person name="Salamov A."/>
            <person name="Von Dassow P."/>
            <person name="Badger J.H."/>
            <person name="Coutinho P.M."/>
            <person name="Demir E."/>
            <person name="Dubchak I."/>
            <person name="Gentemann C."/>
            <person name="Eikrem W."/>
            <person name="Gready J.E."/>
            <person name="John U."/>
            <person name="Lanier W."/>
            <person name="Lindquist E.A."/>
            <person name="Lucas S."/>
            <person name="Mayer K.F."/>
            <person name="Moreau H."/>
            <person name="Not F."/>
            <person name="Otillar R."/>
            <person name="Panaud O."/>
            <person name="Pangilinan J."/>
            <person name="Paulsen I."/>
            <person name="Piegu B."/>
            <person name="Poliakov A."/>
            <person name="Robbens S."/>
            <person name="Schmutz J."/>
            <person name="Toulza E."/>
            <person name="Wyss T."/>
            <person name="Zelensky A."/>
            <person name="Zhou K."/>
            <person name="Armbrust E.V."/>
            <person name="Bhattacharya D."/>
            <person name="Goodenough U.W."/>
            <person name="Van de Peer Y."/>
            <person name="Grigoriev I.V."/>
        </authorList>
    </citation>
    <scope>NUCLEOTIDE SEQUENCE [LARGE SCALE GENOMIC DNA]</scope>
    <source>
        <strain evidence="3 4">CCMP1545</strain>
    </source>
</reference>
<dbReference type="CDD" id="cd22687">
    <property type="entry name" value="FHA_MCRS1"/>
    <property type="match status" value="1"/>
</dbReference>
<dbReference type="GO" id="GO:0045944">
    <property type="term" value="P:positive regulation of transcription by RNA polymerase II"/>
    <property type="evidence" value="ECO:0007669"/>
    <property type="project" value="TreeGrafter"/>
</dbReference>
<dbReference type="SMART" id="SM00240">
    <property type="entry name" value="FHA"/>
    <property type="match status" value="1"/>
</dbReference>
<dbReference type="KEGG" id="mpp:MICPUCDRAFT_60545"/>
<dbReference type="OMA" id="EAHYQRM"/>
<dbReference type="PANTHER" id="PTHR13233">
    <property type="entry name" value="MICROSPHERULE PROTEIN 1"/>
    <property type="match status" value="1"/>
</dbReference>